<organism evidence="2 4">
    <name type="scientific">Anaerotignum propionicum DSM 1682</name>
    <dbReference type="NCBI Taxonomy" id="991789"/>
    <lineage>
        <taxon>Bacteria</taxon>
        <taxon>Bacillati</taxon>
        <taxon>Bacillota</taxon>
        <taxon>Clostridia</taxon>
        <taxon>Lachnospirales</taxon>
        <taxon>Anaerotignaceae</taxon>
        <taxon>Anaerotignum</taxon>
    </lineage>
</organism>
<reference evidence="3" key="2">
    <citation type="submission" date="2016-01" db="EMBL/GenBank/DDBJ databases">
        <authorList>
            <person name="Poehlein A."/>
            <person name="Schlien K."/>
            <person name="Gottschalk G."/>
            <person name="Buckel W."/>
            <person name="Daniel R."/>
        </authorList>
    </citation>
    <scope>NUCLEOTIDE SEQUENCE [LARGE SCALE GENOMIC DNA]</scope>
    <source>
        <strain evidence="3">X2</strain>
    </source>
</reference>
<evidence type="ECO:0000313" key="1">
    <source>
        <dbReference type="EMBL" id="AMJ42250.1"/>
    </source>
</evidence>
<protein>
    <submittedName>
        <fullName evidence="2">Uncharacterized protein YaaQ</fullName>
    </submittedName>
</protein>
<dbReference type="Proteomes" id="UP000184204">
    <property type="component" value="Unassembled WGS sequence"/>
</dbReference>
<gene>
    <name evidence="1" type="ORF">CPRO_27020</name>
    <name evidence="2" type="ORF">SAMN02745151_01067</name>
</gene>
<dbReference type="InterPro" id="IPR010375">
    <property type="entry name" value="CdAMP_rec"/>
</dbReference>
<reference evidence="2" key="4">
    <citation type="submission" date="2016-11" db="EMBL/GenBank/DDBJ databases">
        <authorList>
            <person name="Varghese N."/>
            <person name="Submissions S."/>
        </authorList>
    </citation>
    <scope>NUCLEOTIDE SEQUENCE</scope>
    <source>
        <strain evidence="2">DSM 1682</strain>
    </source>
</reference>
<dbReference type="KEGG" id="cpro:CPRO_27020"/>
<dbReference type="EMBL" id="FQUA01000003">
    <property type="protein sequence ID" value="SHE54814.1"/>
    <property type="molecule type" value="Genomic_DNA"/>
</dbReference>
<dbReference type="Pfam" id="PF06153">
    <property type="entry name" value="CdAMP_rec"/>
    <property type="match status" value="1"/>
</dbReference>
<proteinExistence type="predicted"/>
<accession>A0A0X8VEH4</accession>
<dbReference type="EMBL" id="CP014223">
    <property type="protein sequence ID" value="AMJ42250.1"/>
    <property type="molecule type" value="Genomic_DNA"/>
</dbReference>
<sequence length="108" mass="11647">MKLIIAIIQDEDAGEVISNLNKANFQVTRLATKGGFLRAGNTTLLTGVEDDKVEEAMGIIEENSKSRTQYATLPSSCGAMHGFILAPIEVNIGGATVFVVDVEQFKKF</sequence>
<dbReference type="RefSeq" id="WP_066052772.1">
    <property type="nucleotide sequence ID" value="NZ_CP014223.1"/>
</dbReference>
<dbReference type="OrthoDB" id="9794275at2"/>
<evidence type="ECO:0000313" key="4">
    <source>
        <dbReference type="Proteomes" id="UP000184204"/>
    </source>
</evidence>
<dbReference type="Gene3D" id="3.30.70.120">
    <property type="match status" value="1"/>
</dbReference>
<keyword evidence="3" id="KW-1185">Reference proteome</keyword>
<reference evidence="4" key="3">
    <citation type="submission" date="2016-11" db="EMBL/GenBank/DDBJ databases">
        <authorList>
            <person name="Jaros S."/>
            <person name="Januszkiewicz K."/>
            <person name="Wedrychowicz H."/>
        </authorList>
    </citation>
    <scope>NUCLEOTIDE SEQUENCE [LARGE SCALE GENOMIC DNA]</scope>
    <source>
        <strain evidence="4">DSM 1682</strain>
    </source>
</reference>
<evidence type="ECO:0000313" key="3">
    <source>
        <dbReference type="Proteomes" id="UP000068026"/>
    </source>
</evidence>
<dbReference type="PANTHER" id="PTHR38456">
    <property type="entry name" value="CYCLIC DI-AMP RECEPTOR A"/>
    <property type="match status" value="1"/>
</dbReference>
<dbReference type="AlphaFoldDB" id="A0A0X8VEH4"/>
<dbReference type="SUPFAM" id="SSF54913">
    <property type="entry name" value="GlnB-like"/>
    <property type="match status" value="1"/>
</dbReference>
<reference evidence="1 3" key="1">
    <citation type="journal article" date="2016" name="Genome Announc.">
        <title>Complete Genome Sequence of the Amino Acid-Fermenting Clostridium propionicum X2 (DSM 1682).</title>
        <authorList>
            <person name="Poehlein A."/>
            <person name="Schlien K."/>
            <person name="Chowdhury N.P."/>
            <person name="Gottschalk G."/>
            <person name="Buckel W."/>
            <person name="Daniel R."/>
        </authorList>
    </citation>
    <scope>NUCLEOTIDE SEQUENCE [LARGE SCALE GENOMIC DNA]</scope>
    <source>
        <strain evidence="1 3">X2</strain>
    </source>
</reference>
<evidence type="ECO:0000313" key="2">
    <source>
        <dbReference type="EMBL" id="SHE54814.1"/>
    </source>
</evidence>
<dbReference type="InterPro" id="IPR015867">
    <property type="entry name" value="N-reg_PII/ATP_PRibTrfase_C"/>
</dbReference>
<name>A0A0X8VEH4_ANAPI</name>
<dbReference type="Proteomes" id="UP000068026">
    <property type="component" value="Chromosome"/>
</dbReference>
<dbReference type="PANTHER" id="PTHR38456:SF1">
    <property type="entry name" value="CYCLIC DI-AMP RECEPTOR A"/>
    <property type="match status" value="1"/>
</dbReference>
<dbReference type="InterPro" id="IPR011322">
    <property type="entry name" value="N-reg_PII-like_a/b"/>
</dbReference>